<evidence type="ECO:0000256" key="2">
    <source>
        <dbReference type="ARBA" id="ARBA00022692"/>
    </source>
</evidence>
<dbReference type="Pfam" id="PF06271">
    <property type="entry name" value="RDD"/>
    <property type="match status" value="1"/>
</dbReference>
<dbReference type="PANTHER" id="PTHR38480">
    <property type="entry name" value="SLR0254 PROTEIN"/>
    <property type="match status" value="1"/>
</dbReference>
<dbReference type="InterPro" id="IPR010432">
    <property type="entry name" value="RDD"/>
</dbReference>
<dbReference type="PANTHER" id="PTHR38480:SF1">
    <property type="entry name" value="SLR0254 PROTEIN"/>
    <property type="match status" value="1"/>
</dbReference>
<evidence type="ECO:0000256" key="5">
    <source>
        <dbReference type="SAM" id="Phobius"/>
    </source>
</evidence>
<protein>
    <submittedName>
        <fullName evidence="7">RDD family membrane protein YckC</fullName>
    </submittedName>
</protein>
<proteinExistence type="predicted"/>
<dbReference type="EMBL" id="QUMU01000002">
    <property type="protein sequence ID" value="REG36459.1"/>
    <property type="molecule type" value="Genomic_DNA"/>
</dbReference>
<evidence type="ECO:0000256" key="3">
    <source>
        <dbReference type="ARBA" id="ARBA00022989"/>
    </source>
</evidence>
<keyword evidence="4 5" id="KW-0472">Membrane</keyword>
<evidence type="ECO:0000256" key="1">
    <source>
        <dbReference type="ARBA" id="ARBA00004141"/>
    </source>
</evidence>
<reference evidence="7 8" key="1">
    <citation type="submission" date="2018-08" db="EMBL/GenBank/DDBJ databases">
        <title>Genomic Encyclopedia of Archaeal and Bacterial Type Strains, Phase II (KMG-II): from individual species to whole genera.</title>
        <authorList>
            <person name="Goeker M."/>
        </authorList>
    </citation>
    <scope>NUCLEOTIDE SEQUENCE [LARGE SCALE GENOMIC DNA]</scope>
    <source>
        <strain evidence="7 8">DSM 2261</strain>
    </source>
</reference>
<organism evidence="7 8">
    <name type="scientific">Archangium gephyra</name>
    <dbReference type="NCBI Taxonomy" id="48"/>
    <lineage>
        <taxon>Bacteria</taxon>
        <taxon>Pseudomonadati</taxon>
        <taxon>Myxococcota</taxon>
        <taxon>Myxococcia</taxon>
        <taxon>Myxococcales</taxon>
        <taxon>Cystobacterineae</taxon>
        <taxon>Archangiaceae</taxon>
        <taxon>Archangium</taxon>
    </lineage>
</organism>
<keyword evidence="8" id="KW-1185">Reference proteome</keyword>
<evidence type="ECO:0000259" key="6">
    <source>
        <dbReference type="Pfam" id="PF06271"/>
    </source>
</evidence>
<evidence type="ECO:0000313" key="8">
    <source>
        <dbReference type="Proteomes" id="UP000256345"/>
    </source>
</evidence>
<feature type="domain" description="RDD" evidence="6">
    <location>
        <begin position="71"/>
        <end position="197"/>
    </location>
</feature>
<feature type="transmembrane region" description="Helical" evidence="5">
    <location>
        <begin position="102"/>
        <end position="120"/>
    </location>
</feature>
<dbReference type="Proteomes" id="UP000256345">
    <property type="component" value="Unassembled WGS sequence"/>
</dbReference>
<evidence type="ECO:0000256" key="4">
    <source>
        <dbReference type="ARBA" id="ARBA00023136"/>
    </source>
</evidence>
<keyword evidence="3 5" id="KW-1133">Transmembrane helix</keyword>
<gene>
    <name evidence="7" type="ORF">ATI61_102837</name>
</gene>
<comment type="subcellular location">
    <subcellularLocation>
        <location evidence="1">Membrane</location>
        <topology evidence="1">Multi-pass membrane protein</topology>
    </subcellularLocation>
</comment>
<feature type="transmembrane region" description="Helical" evidence="5">
    <location>
        <begin position="77"/>
        <end position="96"/>
    </location>
</feature>
<name>A0ABX9KAD8_9BACT</name>
<accession>A0ABX9KAD8</accession>
<comment type="caution">
    <text evidence="7">The sequence shown here is derived from an EMBL/GenBank/DDBJ whole genome shotgun (WGS) entry which is preliminary data.</text>
</comment>
<sequence>MRAGQEPTALWCGIVVDGTHDVETPEIFCETCPRGLHAPRLGAVTDTPDTLLDGTHTVLTPEYVEFRFTLAGLYARFLAWLMDALLVGGLTMVLLFTLSVTMLAFPGFASALGFVLYFLVDWGYGIALETAWSGQTVGKRVMGLRVIQQSGVRIGFYHAALRNLARPVDRLPFFYLVGGVTALLSGPQQRLGDMLAGTIVVRERRLKAPSALEATAGEGLLADPLFVSRVKRLSAEARELVLSAALRREELRMEARLRLFSALATKLQELLALEKPAHLSDEKWTLLVAAALLPSPGARPGRTVRAVA</sequence>
<evidence type="ECO:0000313" key="7">
    <source>
        <dbReference type="EMBL" id="REG36459.1"/>
    </source>
</evidence>
<keyword evidence="2 5" id="KW-0812">Transmembrane</keyword>